<dbReference type="STRING" id="197479.BFW38_13460"/>
<feature type="binding site" evidence="1">
    <location>
        <position position="54"/>
    </location>
    <ligand>
        <name>Zn(2+)</name>
        <dbReference type="ChEBI" id="CHEBI:29105"/>
    </ligand>
</feature>
<feature type="binding site" evidence="1">
    <location>
        <position position="50"/>
    </location>
    <ligand>
        <name>Zn(2+)</name>
        <dbReference type="ChEBI" id="CHEBI:29105"/>
    </ligand>
</feature>
<dbReference type="EMBL" id="MDTQ01000001">
    <property type="protein sequence ID" value="ODC04388.1"/>
    <property type="molecule type" value="Genomic_DNA"/>
</dbReference>
<gene>
    <name evidence="2" type="ORF">BFW38_13460</name>
</gene>
<dbReference type="InterPro" id="IPR011257">
    <property type="entry name" value="DNA_glycosylase"/>
</dbReference>
<dbReference type="AlphaFoldDB" id="A0A1E2VBK9"/>
<evidence type="ECO:0008006" key="4">
    <source>
        <dbReference type="Google" id="ProtNLM"/>
    </source>
</evidence>
<organism evidence="2 3">
    <name type="scientific">Terasakiispira papahanaumokuakeensis</name>
    <dbReference type="NCBI Taxonomy" id="197479"/>
    <lineage>
        <taxon>Bacteria</taxon>
        <taxon>Pseudomonadati</taxon>
        <taxon>Pseudomonadota</taxon>
        <taxon>Gammaproteobacteria</taxon>
        <taxon>Oceanospirillales</taxon>
        <taxon>Terasakiispira</taxon>
    </lineage>
</organism>
<dbReference type="Gene3D" id="1.10.340.30">
    <property type="entry name" value="Hypothetical protein, domain 2"/>
    <property type="match status" value="1"/>
</dbReference>
<keyword evidence="1" id="KW-0479">Metal-binding</keyword>
<dbReference type="Pfam" id="PF03352">
    <property type="entry name" value="Adenine_glyco"/>
    <property type="match status" value="1"/>
</dbReference>
<evidence type="ECO:0000313" key="3">
    <source>
        <dbReference type="Proteomes" id="UP000094291"/>
    </source>
</evidence>
<dbReference type="GO" id="GO:0006284">
    <property type="term" value="P:base-excision repair"/>
    <property type="evidence" value="ECO:0007669"/>
    <property type="project" value="InterPro"/>
</dbReference>
<reference evidence="2 3" key="1">
    <citation type="submission" date="2016-08" db="EMBL/GenBank/DDBJ databases">
        <authorList>
            <person name="Seilhamer J.J."/>
        </authorList>
    </citation>
    <scope>NUCLEOTIDE SEQUENCE [LARGE SCALE GENOMIC DNA]</scope>
    <source>
        <strain evidence="2 3">PH27A</strain>
    </source>
</reference>
<dbReference type="GO" id="GO:0008725">
    <property type="term" value="F:DNA-3-methyladenine glycosylase activity"/>
    <property type="evidence" value="ECO:0007669"/>
    <property type="project" value="InterPro"/>
</dbReference>
<dbReference type="InterPro" id="IPR005019">
    <property type="entry name" value="Adenine_glyco"/>
</dbReference>
<dbReference type="SUPFAM" id="SSF48150">
    <property type="entry name" value="DNA-glycosylase"/>
    <property type="match status" value="1"/>
</dbReference>
<dbReference type="InterPro" id="IPR052891">
    <property type="entry name" value="DNA-3mA_glycosylase"/>
</dbReference>
<dbReference type="PANTHER" id="PTHR30037">
    <property type="entry name" value="DNA-3-METHYLADENINE GLYCOSYLASE 1"/>
    <property type="match status" value="1"/>
</dbReference>
<sequence length="74" mass="8432">MAPTPSSPQSQTQSDLSRQLARVLKQRGWRFVGPTTVYSFLQAMGIINDHAEDCVVRAQVEQALDQWQRPADYR</sequence>
<comment type="caution">
    <text evidence="2">The sequence shown here is derived from an EMBL/GenBank/DDBJ whole genome shotgun (WGS) entry which is preliminary data.</text>
</comment>
<dbReference type="RefSeq" id="WP_068999369.1">
    <property type="nucleotide sequence ID" value="NZ_MDTQ01000001.1"/>
</dbReference>
<keyword evidence="3" id="KW-1185">Reference proteome</keyword>
<evidence type="ECO:0000256" key="1">
    <source>
        <dbReference type="PIRSR" id="PIRSR605019-1"/>
    </source>
</evidence>
<name>A0A1E2VBK9_9GAMM</name>
<accession>A0A1E2VBK9</accession>
<keyword evidence="1" id="KW-0862">Zinc</keyword>
<proteinExistence type="predicted"/>
<dbReference type="PANTHER" id="PTHR30037:SF4">
    <property type="entry name" value="DNA-3-METHYLADENINE GLYCOSYLASE I"/>
    <property type="match status" value="1"/>
</dbReference>
<dbReference type="Proteomes" id="UP000094291">
    <property type="component" value="Unassembled WGS sequence"/>
</dbReference>
<protein>
    <recommendedName>
        <fullName evidence="4">DNA-3-methyladenine glycosylase I</fullName>
    </recommendedName>
</protein>
<evidence type="ECO:0000313" key="2">
    <source>
        <dbReference type="EMBL" id="ODC04388.1"/>
    </source>
</evidence>
<dbReference type="GO" id="GO:0046872">
    <property type="term" value="F:metal ion binding"/>
    <property type="evidence" value="ECO:0007669"/>
    <property type="project" value="UniProtKB-KW"/>
</dbReference>